<organism evidence="2 3">
    <name type="scientific">Cucurbita moschata</name>
    <name type="common">Winter crookneck squash</name>
    <name type="synonym">Cucurbita pepo var. moschata</name>
    <dbReference type="NCBI Taxonomy" id="3662"/>
    <lineage>
        <taxon>Eukaryota</taxon>
        <taxon>Viridiplantae</taxon>
        <taxon>Streptophyta</taxon>
        <taxon>Embryophyta</taxon>
        <taxon>Tracheophyta</taxon>
        <taxon>Spermatophyta</taxon>
        <taxon>Magnoliopsida</taxon>
        <taxon>eudicotyledons</taxon>
        <taxon>Gunneridae</taxon>
        <taxon>Pentapetalae</taxon>
        <taxon>rosids</taxon>
        <taxon>fabids</taxon>
        <taxon>Cucurbitales</taxon>
        <taxon>Cucurbitaceae</taxon>
        <taxon>Cucurbiteae</taxon>
        <taxon>Cucurbita</taxon>
    </lineage>
</organism>
<sequence>MENPKLLQSNLSRKVSQRGGDMMIATSSAPMAEKSAAETAAEVALVVGSAKDHLGVQQFHHQITITTSNTAAADEHALFRRNSFRRSSSSWFLDPKKVLLFFATVSCIGSMVLICFTLAIGKPTAGELGFH</sequence>
<gene>
    <name evidence="3" type="primary">LOC111457151</name>
</gene>
<dbReference type="AlphaFoldDB" id="A0A6J1GUX4"/>
<dbReference type="RefSeq" id="XP_022955079.1">
    <property type="nucleotide sequence ID" value="XM_023099311.1"/>
</dbReference>
<evidence type="ECO:0000313" key="3">
    <source>
        <dbReference type="RefSeq" id="XP_022955079.1"/>
    </source>
</evidence>
<dbReference type="PANTHER" id="PTHR34064:SF4">
    <property type="entry name" value="PROTEIN, PUTATIVE-RELATED"/>
    <property type="match status" value="1"/>
</dbReference>
<dbReference type="GeneID" id="111457151"/>
<feature type="transmembrane region" description="Helical" evidence="1">
    <location>
        <begin position="98"/>
        <end position="121"/>
    </location>
</feature>
<name>A0A6J1GUX4_CUCMO</name>
<evidence type="ECO:0000313" key="2">
    <source>
        <dbReference type="Proteomes" id="UP000504609"/>
    </source>
</evidence>
<dbReference type="KEGG" id="cmos:111457151"/>
<keyword evidence="1" id="KW-1133">Transmembrane helix</keyword>
<reference evidence="3" key="1">
    <citation type="submission" date="2025-08" db="UniProtKB">
        <authorList>
            <consortium name="RefSeq"/>
        </authorList>
    </citation>
    <scope>IDENTIFICATION</scope>
    <source>
        <tissue evidence="3">Young leaves</tissue>
    </source>
</reference>
<dbReference type="Proteomes" id="UP000504609">
    <property type="component" value="Unplaced"/>
</dbReference>
<keyword evidence="1" id="KW-0472">Membrane</keyword>
<dbReference type="PANTHER" id="PTHR34064">
    <property type="entry name" value="OS04G0672300 PROTEIN"/>
    <property type="match status" value="1"/>
</dbReference>
<proteinExistence type="predicted"/>
<evidence type="ECO:0000256" key="1">
    <source>
        <dbReference type="SAM" id="Phobius"/>
    </source>
</evidence>
<accession>A0A6J1GUX4</accession>
<keyword evidence="1" id="KW-0812">Transmembrane</keyword>
<keyword evidence="2" id="KW-1185">Reference proteome</keyword>
<protein>
    <submittedName>
        <fullName evidence="3">Uncharacterized protein LOC111457151 isoform X1</fullName>
    </submittedName>
</protein>